<dbReference type="PROSITE" id="PS50125">
    <property type="entry name" value="GUANYLATE_CYCLASE_2"/>
    <property type="match status" value="1"/>
</dbReference>
<gene>
    <name evidence="2" type="ORF">FXV83_40970</name>
</gene>
<dbReference type="AlphaFoldDB" id="A0A5S4Y914"/>
<feature type="domain" description="Guanylate cyclase" evidence="1">
    <location>
        <begin position="10"/>
        <end position="126"/>
    </location>
</feature>
<evidence type="ECO:0000259" key="1">
    <source>
        <dbReference type="PROSITE" id="PS50125"/>
    </source>
</evidence>
<keyword evidence="3" id="KW-1185">Reference proteome</keyword>
<sequence length="200" mass="21367">MERPNRRLRTILAADAVGYSRLVGTDEEGTLERLRAIRKEVIDPVMAAHRGRIVKTTGDGLLAEFASVVDAVRSAIDMQRAMVESNAGLAPDRRIEFRIGINLGDVVVEDDGDLMGDGVNVAARLESMAEPGGICLSGAAYDQVRGKIDIAAHDRGRQQLKNIAELVQVYALSPAHPAAAAPHAAVAPRLSIVVLTASWV</sequence>
<proteinExistence type="predicted"/>
<dbReference type="PANTHER" id="PTHR43081">
    <property type="entry name" value="ADENYLATE CYCLASE, TERMINAL-DIFFERENTIATION SPECIFIC-RELATED"/>
    <property type="match status" value="1"/>
</dbReference>
<dbReference type="SUPFAM" id="SSF55073">
    <property type="entry name" value="Nucleotide cyclase"/>
    <property type="match status" value="1"/>
</dbReference>
<comment type="caution">
    <text evidence="2">The sequence shown here is derived from an EMBL/GenBank/DDBJ whole genome shotgun (WGS) entry which is preliminary data.</text>
</comment>
<feature type="non-terminal residue" evidence="2">
    <location>
        <position position="200"/>
    </location>
</feature>
<name>A0A5S4Y914_9BRAD</name>
<evidence type="ECO:0000313" key="3">
    <source>
        <dbReference type="Proteomes" id="UP000324797"/>
    </source>
</evidence>
<dbReference type="InterPro" id="IPR050697">
    <property type="entry name" value="Adenylyl/Guanylyl_Cyclase_3/4"/>
</dbReference>
<dbReference type="Gene3D" id="3.30.70.1230">
    <property type="entry name" value="Nucleotide cyclase"/>
    <property type="match status" value="1"/>
</dbReference>
<dbReference type="CDD" id="cd07302">
    <property type="entry name" value="CHD"/>
    <property type="match status" value="1"/>
</dbReference>
<dbReference type="InterPro" id="IPR001054">
    <property type="entry name" value="A/G_cyclase"/>
</dbReference>
<dbReference type="Proteomes" id="UP000324797">
    <property type="component" value="Unassembled WGS sequence"/>
</dbReference>
<dbReference type="Pfam" id="PF00211">
    <property type="entry name" value="Guanylate_cyc"/>
    <property type="match status" value="1"/>
</dbReference>
<organism evidence="2 3">
    <name type="scientific">Bradyrhizobium hipponense</name>
    <dbReference type="NCBI Taxonomy" id="2605638"/>
    <lineage>
        <taxon>Bacteria</taxon>
        <taxon>Pseudomonadati</taxon>
        <taxon>Pseudomonadota</taxon>
        <taxon>Alphaproteobacteria</taxon>
        <taxon>Hyphomicrobiales</taxon>
        <taxon>Nitrobacteraceae</taxon>
        <taxon>Bradyrhizobium</taxon>
    </lineage>
</organism>
<dbReference type="GO" id="GO:0006171">
    <property type="term" value="P:cAMP biosynthetic process"/>
    <property type="evidence" value="ECO:0007669"/>
    <property type="project" value="TreeGrafter"/>
</dbReference>
<evidence type="ECO:0000313" key="2">
    <source>
        <dbReference type="EMBL" id="TYO60931.1"/>
    </source>
</evidence>
<protein>
    <submittedName>
        <fullName evidence="2">Adenylate/guanylate cyclase domain-containing protein</fullName>
    </submittedName>
</protein>
<reference evidence="2 3" key="1">
    <citation type="submission" date="2019-08" db="EMBL/GenBank/DDBJ databases">
        <title>Bradyrhizobium hipponensis sp. nov., a rhizobium isolated from a Lupinus angustifolius root nodule in Tunisia.</title>
        <authorList>
            <person name="Off K."/>
            <person name="Rejili M."/>
            <person name="Mars M."/>
            <person name="Brachmann A."/>
            <person name="Marin M."/>
        </authorList>
    </citation>
    <scope>NUCLEOTIDE SEQUENCE [LARGE SCALE GENOMIC DNA]</scope>
    <source>
        <strain evidence="3">aSej3</strain>
    </source>
</reference>
<dbReference type="PANTHER" id="PTHR43081:SF19">
    <property type="entry name" value="PH-SENSITIVE ADENYLATE CYCLASE RV1264"/>
    <property type="match status" value="1"/>
</dbReference>
<dbReference type="EMBL" id="VSTH01000237">
    <property type="protein sequence ID" value="TYO60931.1"/>
    <property type="molecule type" value="Genomic_DNA"/>
</dbReference>
<dbReference type="GO" id="GO:0004016">
    <property type="term" value="F:adenylate cyclase activity"/>
    <property type="evidence" value="ECO:0007669"/>
    <property type="project" value="UniProtKB-ARBA"/>
</dbReference>
<dbReference type="InterPro" id="IPR029787">
    <property type="entry name" value="Nucleotide_cyclase"/>
</dbReference>
<dbReference type="GO" id="GO:0035556">
    <property type="term" value="P:intracellular signal transduction"/>
    <property type="evidence" value="ECO:0007669"/>
    <property type="project" value="InterPro"/>
</dbReference>
<accession>A0A5S4Y914</accession>